<dbReference type="PATRIC" id="fig|582680.6.peg.3623"/>
<keyword evidence="7 8" id="KW-0472">Membrane</keyword>
<keyword evidence="5 8" id="KW-0812">Transmembrane</keyword>
<dbReference type="RefSeq" id="WP_045273536.1">
    <property type="nucleotide sequence ID" value="NZ_JYIX01000039.1"/>
</dbReference>
<feature type="transmembrane region" description="Helical" evidence="8">
    <location>
        <begin position="308"/>
        <end position="331"/>
    </location>
</feature>
<accession>A0A0F0LIQ8</accession>
<feature type="transmembrane region" description="Helical" evidence="8">
    <location>
        <begin position="278"/>
        <end position="301"/>
    </location>
</feature>
<dbReference type="GO" id="GO:0005886">
    <property type="term" value="C:plasma membrane"/>
    <property type="evidence" value="ECO:0007669"/>
    <property type="project" value="UniProtKB-SubCell"/>
</dbReference>
<evidence type="ECO:0000256" key="8">
    <source>
        <dbReference type="SAM" id="Phobius"/>
    </source>
</evidence>
<feature type="domain" description="Glycosyltransferase RgtA/B/C/D-like" evidence="9">
    <location>
        <begin position="69"/>
        <end position="217"/>
    </location>
</feature>
<evidence type="ECO:0000256" key="4">
    <source>
        <dbReference type="ARBA" id="ARBA00022679"/>
    </source>
</evidence>
<name>A0A0F0LIQ8_9MICO</name>
<keyword evidence="6 8" id="KW-1133">Transmembrane helix</keyword>
<feature type="transmembrane region" description="Helical" evidence="8">
    <location>
        <begin position="134"/>
        <end position="153"/>
    </location>
</feature>
<dbReference type="PANTHER" id="PTHR33908">
    <property type="entry name" value="MANNOSYLTRANSFERASE YKCB-RELATED"/>
    <property type="match status" value="1"/>
</dbReference>
<dbReference type="GO" id="GO:0016763">
    <property type="term" value="F:pentosyltransferase activity"/>
    <property type="evidence" value="ECO:0007669"/>
    <property type="project" value="TreeGrafter"/>
</dbReference>
<gene>
    <name evidence="10" type="ORF">RS86_03539</name>
</gene>
<dbReference type="GO" id="GO:0010041">
    <property type="term" value="P:response to iron(III) ion"/>
    <property type="evidence" value="ECO:0007669"/>
    <property type="project" value="TreeGrafter"/>
</dbReference>
<evidence type="ECO:0000256" key="1">
    <source>
        <dbReference type="ARBA" id="ARBA00004651"/>
    </source>
</evidence>
<dbReference type="Pfam" id="PF13231">
    <property type="entry name" value="PMT_2"/>
    <property type="match status" value="1"/>
</dbReference>
<evidence type="ECO:0000259" key="9">
    <source>
        <dbReference type="Pfam" id="PF13231"/>
    </source>
</evidence>
<feature type="transmembrane region" description="Helical" evidence="8">
    <location>
        <begin position="160"/>
        <end position="193"/>
    </location>
</feature>
<reference evidence="10 11" key="1">
    <citation type="submission" date="2015-02" db="EMBL/GenBank/DDBJ databases">
        <title>Draft genome sequences of ten Microbacterium spp. with emphasis on heavy metal contaminated environments.</title>
        <authorList>
            <person name="Corretto E."/>
        </authorList>
    </citation>
    <scope>NUCLEOTIDE SEQUENCE [LARGE SCALE GENOMIC DNA]</scope>
    <source>
        <strain evidence="10 11">ARN176</strain>
    </source>
</reference>
<comment type="caution">
    <text evidence="10">The sequence shown here is derived from an EMBL/GenBank/DDBJ whole genome shotgun (WGS) entry which is preliminary data.</text>
</comment>
<keyword evidence="11" id="KW-1185">Reference proteome</keyword>
<feature type="transmembrane region" description="Helical" evidence="8">
    <location>
        <begin position="337"/>
        <end position="360"/>
    </location>
</feature>
<dbReference type="InterPro" id="IPR050297">
    <property type="entry name" value="LipidA_mod_glycosyltrf_83"/>
</dbReference>
<feature type="transmembrane region" description="Helical" evidence="8">
    <location>
        <begin position="242"/>
        <end position="266"/>
    </location>
</feature>
<sequence length="491" mass="52847">MRTRTDRGRLRRVAVIAGAVGLLAGVIGSWIPSFWGDEAASIMSASRTWPELWRMLQTVDGVHGAYYAFLHVWIGLFGASEFSVRLPSAIAAGFLAAGTAVLAGRLGGIRLALASGLIAALLPRTAVMAAEGRSYAIGSAIAVWLTVLLLALLRRRPRWWLWAAYAAGTAAAIYVFLYLALLLVVHGVFVLLFHRQVLWRWLTGAAAGVLLALPIVLVAAAERNQIGFLAYRDYITPLNVLALQWFDPATAWPCLALIAVGAIAALRARRRDPGGFRLSALALLWLVLPTAAVLIASTLIAPMYTVRYLSFCTPAAAILVAMGVLTAAGWIARRTPLAAATATGILLAVVLAAFVPNLLVLRGPYAKDRSDWRAAAGYLHAHATRGDAVVYDDRPKDSEKPRLITAIHPVDVAGLGDPALLASFRTQPGLWDRARPNDALTAADLTPEVWALERGPDPEHSPDVRHLESLGYRILSSHRINVTTVLHLAQP</sequence>
<evidence type="ECO:0000256" key="2">
    <source>
        <dbReference type="ARBA" id="ARBA00022475"/>
    </source>
</evidence>
<feature type="transmembrane region" description="Helical" evidence="8">
    <location>
        <begin position="199"/>
        <end position="221"/>
    </location>
</feature>
<dbReference type="PANTHER" id="PTHR33908:SF3">
    <property type="entry name" value="UNDECAPRENYL PHOSPHATE-ALPHA-4-AMINO-4-DEOXY-L-ARABINOSE ARABINOSYL TRANSFERASE"/>
    <property type="match status" value="1"/>
</dbReference>
<evidence type="ECO:0000256" key="6">
    <source>
        <dbReference type="ARBA" id="ARBA00022989"/>
    </source>
</evidence>
<protein>
    <recommendedName>
        <fullName evidence="9">Glycosyltransferase RgtA/B/C/D-like domain-containing protein</fullName>
    </recommendedName>
</protein>
<evidence type="ECO:0000313" key="10">
    <source>
        <dbReference type="EMBL" id="KJL31416.1"/>
    </source>
</evidence>
<keyword evidence="3" id="KW-0328">Glycosyltransferase</keyword>
<feature type="transmembrane region" description="Helical" evidence="8">
    <location>
        <begin position="64"/>
        <end position="82"/>
    </location>
</feature>
<feature type="transmembrane region" description="Helical" evidence="8">
    <location>
        <begin position="94"/>
        <end position="122"/>
    </location>
</feature>
<feature type="transmembrane region" description="Helical" evidence="8">
    <location>
        <begin position="12"/>
        <end position="31"/>
    </location>
</feature>
<organism evidence="10 11">
    <name type="scientific">Microbacterium azadirachtae</name>
    <dbReference type="NCBI Taxonomy" id="582680"/>
    <lineage>
        <taxon>Bacteria</taxon>
        <taxon>Bacillati</taxon>
        <taxon>Actinomycetota</taxon>
        <taxon>Actinomycetes</taxon>
        <taxon>Micrococcales</taxon>
        <taxon>Microbacteriaceae</taxon>
        <taxon>Microbacterium</taxon>
    </lineage>
</organism>
<keyword evidence="4" id="KW-0808">Transferase</keyword>
<comment type="subcellular location">
    <subcellularLocation>
        <location evidence="1">Cell membrane</location>
        <topology evidence="1">Multi-pass membrane protein</topology>
    </subcellularLocation>
</comment>
<dbReference type="AlphaFoldDB" id="A0A0F0LIQ8"/>
<dbReference type="Proteomes" id="UP000033740">
    <property type="component" value="Unassembled WGS sequence"/>
</dbReference>
<evidence type="ECO:0000313" key="11">
    <source>
        <dbReference type="Proteomes" id="UP000033740"/>
    </source>
</evidence>
<evidence type="ECO:0000256" key="3">
    <source>
        <dbReference type="ARBA" id="ARBA00022676"/>
    </source>
</evidence>
<evidence type="ECO:0000256" key="5">
    <source>
        <dbReference type="ARBA" id="ARBA00022692"/>
    </source>
</evidence>
<dbReference type="InterPro" id="IPR038731">
    <property type="entry name" value="RgtA/B/C-like"/>
</dbReference>
<keyword evidence="2" id="KW-1003">Cell membrane</keyword>
<dbReference type="GO" id="GO:0009103">
    <property type="term" value="P:lipopolysaccharide biosynthetic process"/>
    <property type="evidence" value="ECO:0007669"/>
    <property type="project" value="UniProtKB-ARBA"/>
</dbReference>
<dbReference type="STRING" id="582680.RS86_03539"/>
<evidence type="ECO:0000256" key="7">
    <source>
        <dbReference type="ARBA" id="ARBA00023136"/>
    </source>
</evidence>
<proteinExistence type="predicted"/>
<dbReference type="EMBL" id="JYIX01000039">
    <property type="protein sequence ID" value="KJL31416.1"/>
    <property type="molecule type" value="Genomic_DNA"/>
</dbReference>